<proteinExistence type="predicted"/>
<sequence length="108" mass="12317">FMQQIKGGVDDNQKQLNMIYQEIVSIQTHMQQSEKKPSESMKINSPQIDPNQLQNPEITLEETKRKYSLFSGHFSGHYSVIGQFDFDLASVKEFGIMNKEISSDSNGT</sequence>
<reference evidence="1" key="1">
    <citation type="submission" date="2021-06" db="EMBL/GenBank/DDBJ databases">
        <authorList>
            <person name="Kallberg Y."/>
            <person name="Tangrot J."/>
            <person name="Rosling A."/>
        </authorList>
    </citation>
    <scope>NUCLEOTIDE SEQUENCE</scope>
    <source>
        <strain evidence="1">AU212A</strain>
    </source>
</reference>
<protein>
    <submittedName>
        <fullName evidence="1">1835_t:CDS:1</fullName>
    </submittedName>
</protein>
<dbReference type="EMBL" id="CAJVPM010011236">
    <property type="protein sequence ID" value="CAG8579653.1"/>
    <property type="molecule type" value="Genomic_DNA"/>
</dbReference>
<keyword evidence="2" id="KW-1185">Reference proteome</keyword>
<gene>
    <name evidence="1" type="ORF">SCALOS_LOCUS6155</name>
</gene>
<name>A0ACA9MD49_9GLOM</name>
<feature type="non-terminal residue" evidence="1">
    <location>
        <position position="1"/>
    </location>
</feature>
<comment type="caution">
    <text evidence="1">The sequence shown here is derived from an EMBL/GenBank/DDBJ whole genome shotgun (WGS) entry which is preliminary data.</text>
</comment>
<evidence type="ECO:0000313" key="1">
    <source>
        <dbReference type="EMBL" id="CAG8579653.1"/>
    </source>
</evidence>
<evidence type="ECO:0000313" key="2">
    <source>
        <dbReference type="Proteomes" id="UP000789860"/>
    </source>
</evidence>
<dbReference type="Proteomes" id="UP000789860">
    <property type="component" value="Unassembled WGS sequence"/>
</dbReference>
<organism evidence="1 2">
    <name type="scientific">Scutellospora calospora</name>
    <dbReference type="NCBI Taxonomy" id="85575"/>
    <lineage>
        <taxon>Eukaryota</taxon>
        <taxon>Fungi</taxon>
        <taxon>Fungi incertae sedis</taxon>
        <taxon>Mucoromycota</taxon>
        <taxon>Glomeromycotina</taxon>
        <taxon>Glomeromycetes</taxon>
        <taxon>Diversisporales</taxon>
        <taxon>Gigasporaceae</taxon>
        <taxon>Scutellospora</taxon>
    </lineage>
</organism>
<accession>A0ACA9MD49</accession>